<dbReference type="Proteomes" id="UP000553459">
    <property type="component" value="Unassembled WGS sequence"/>
</dbReference>
<accession>A0A845PWS9</accession>
<protein>
    <submittedName>
        <fullName evidence="1">Uncharacterized protein</fullName>
    </submittedName>
</protein>
<proteinExistence type="predicted"/>
<evidence type="ECO:0000313" key="2">
    <source>
        <dbReference type="Proteomes" id="UP000553459"/>
    </source>
</evidence>
<keyword evidence="2" id="KW-1185">Reference proteome</keyword>
<evidence type="ECO:0000313" key="1">
    <source>
        <dbReference type="EMBL" id="NAW50778.1"/>
    </source>
</evidence>
<name>A0A845PWS9_9FLAO</name>
<dbReference type="RefSeq" id="WP_166519085.1">
    <property type="nucleotide sequence ID" value="NZ_JAAABJ010000439.1"/>
</dbReference>
<comment type="caution">
    <text evidence="1">The sequence shown here is derived from an EMBL/GenBank/DDBJ whole genome shotgun (WGS) entry which is preliminary data.</text>
</comment>
<gene>
    <name evidence="1" type="ORF">GNY06_05065</name>
</gene>
<dbReference type="AlphaFoldDB" id="A0A845PWS9"/>
<sequence length="163" mass="19153">MEVIFLGKTWRINFAEGDLNELWRILLVSERKYPIVWLQSGYVVHENHLNPIILLQDCKFFFITKGDSNDFYKKRYQTTFQEILYPMKDLFFKNMNRSKGISLSEKNSFVTFPFNDVSELESRSIIHGSQKALESSTAPDYWDALLLNISISINTGCYPEYKI</sequence>
<dbReference type="EMBL" id="JAAABJ010000439">
    <property type="protein sequence ID" value="NAW50778.1"/>
    <property type="molecule type" value="Genomic_DNA"/>
</dbReference>
<reference evidence="1 2" key="1">
    <citation type="submission" date="2019-11" db="EMBL/GenBank/DDBJ databases">
        <title>Characterization of Elizabethkingia argenteiflava sp. nov., isolated from inner surface of Soybean Pods.</title>
        <authorList>
            <person name="Mo S."/>
        </authorList>
    </citation>
    <scope>NUCLEOTIDE SEQUENCE [LARGE SCALE GENOMIC DNA]</scope>
    <source>
        <strain evidence="1 2">YB22</strain>
    </source>
</reference>
<organism evidence="1 2">
    <name type="scientific">Elizabethkingia argenteiflava</name>
    <dbReference type="NCBI Taxonomy" id="2681556"/>
    <lineage>
        <taxon>Bacteria</taxon>
        <taxon>Pseudomonadati</taxon>
        <taxon>Bacteroidota</taxon>
        <taxon>Flavobacteriia</taxon>
        <taxon>Flavobacteriales</taxon>
        <taxon>Weeksellaceae</taxon>
        <taxon>Elizabethkingia</taxon>
    </lineage>
</organism>